<dbReference type="InterPro" id="IPR039528">
    <property type="entry name" value="DPM1-like"/>
</dbReference>
<dbReference type="InterPro" id="IPR029044">
    <property type="entry name" value="Nucleotide-diphossugar_trans"/>
</dbReference>
<feature type="domain" description="Glycosyltransferase 2-like" evidence="4">
    <location>
        <begin position="273"/>
        <end position="376"/>
    </location>
</feature>
<dbReference type="GO" id="GO:0009247">
    <property type="term" value="P:glycolipid biosynthetic process"/>
    <property type="evidence" value="ECO:0007669"/>
    <property type="project" value="TreeGrafter"/>
</dbReference>
<dbReference type="Gene3D" id="3.90.550.10">
    <property type="entry name" value="Spore Coat Polysaccharide Biosynthesis Protein SpsA, Chain A"/>
    <property type="match status" value="2"/>
</dbReference>
<dbReference type="PANTHER" id="PTHR43398">
    <property type="entry name" value="DOLICHOL-PHOSPHATE MANNOSYLTRANSFERASE SUBUNIT 1"/>
    <property type="match status" value="1"/>
</dbReference>
<comment type="similarity">
    <text evidence="1">Belongs to the glycosyltransferase 2 family.</text>
</comment>
<protein>
    <submittedName>
        <fullName evidence="5">Glycosyl transferase</fullName>
    </submittedName>
</protein>
<keyword evidence="3 5" id="KW-0808">Transferase</keyword>
<gene>
    <name evidence="5" type="ORF">CN611_12920</name>
</gene>
<sequence length="526" mass="58881">MFAWKGKRDTNMRVSVVIPAHNEASTLSQVLVEVEKLEPYEIIVVDNGSTDGTKEIALQHHCHVIYYHYSLGNDVGRAIGAREAKGDIVLFLDGDIVIDSKELQRFVKGIQQGHQIFVNNLTWSVYLKMRPHYTTVGKCMLNRYLNKKDFVVGSLIAIPHAMSREVIQKFGWWNLADPALFQAMAMSRGIDIVDTASVDVIHTNKVRPVHTGTSPDSPYPKATSRIMGDHLRALQYVIEIYGKRGGFSEGNRDRGFIGKYKPVVLQKKKAKYSAIIPVSEEKMTIRSVIQEVKKAGVDEIIVVANGADIETSKQAKLENVIVIEFEEALGHNVARAIGAMHATADICLFVDGDFVIPGKKLIPFLHAIEDGYDVALNDLQCLLDMFHPADPISMGKYFVNLVAKRPDLWNNSLTAVPHAMHKKVIEQIGYDSLVIPPLAQMKAILEGFSITAVEFVDVIKTNRVRPEQHGFVNGRIPAFDRIFGDQLEAIAHLLQSTDERGSFTDGERDRNIIQQLRKEEENTNEC</sequence>
<dbReference type="CDD" id="cd00761">
    <property type="entry name" value="Glyco_tranf_GTA_type"/>
    <property type="match status" value="1"/>
</dbReference>
<evidence type="ECO:0000313" key="6">
    <source>
        <dbReference type="Proteomes" id="UP000220621"/>
    </source>
</evidence>
<keyword evidence="2" id="KW-0328">Glycosyltransferase</keyword>
<dbReference type="EMBL" id="NUDL01000033">
    <property type="protein sequence ID" value="PEM56078.1"/>
    <property type="molecule type" value="Genomic_DNA"/>
</dbReference>
<organism evidence="5 6">
    <name type="scientific">Bacillus wiedmannii</name>
    <dbReference type="NCBI Taxonomy" id="1890302"/>
    <lineage>
        <taxon>Bacteria</taxon>
        <taxon>Bacillati</taxon>
        <taxon>Bacillota</taxon>
        <taxon>Bacilli</taxon>
        <taxon>Bacillales</taxon>
        <taxon>Bacillaceae</taxon>
        <taxon>Bacillus</taxon>
        <taxon>Bacillus cereus group</taxon>
    </lineage>
</organism>
<comment type="caution">
    <text evidence="5">The sequence shown here is derived from an EMBL/GenBank/DDBJ whole genome shotgun (WGS) entry which is preliminary data.</text>
</comment>
<dbReference type="Pfam" id="PF00535">
    <property type="entry name" value="Glycos_transf_2"/>
    <property type="match status" value="2"/>
</dbReference>
<dbReference type="Proteomes" id="UP000220621">
    <property type="component" value="Unassembled WGS sequence"/>
</dbReference>
<dbReference type="AlphaFoldDB" id="A0A2A8BPI5"/>
<accession>A0A2A8BPI5</accession>
<dbReference type="GO" id="GO:0016020">
    <property type="term" value="C:membrane"/>
    <property type="evidence" value="ECO:0007669"/>
    <property type="project" value="GOC"/>
</dbReference>
<evidence type="ECO:0000256" key="1">
    <source>
        <dbReference type="ARBA" id="ARBA00006739"/>
    </source>
</evidence>
<reference evidence="5 6" key="1">
    <citation type="submission" date="2017-09" db="EMBL/GenBank/DDBJ databases">
        <title>Large-scale bioinformatics analysis of Bacillus genomes uncovers conserved roles of natural products in bacterial physiology.</title>
        <authorList>
            <consortium name="Agbiome Team Llc"/>
            <person name="Bleich R.M."/>
            <person name="Grubbs K.J."/>
            <person name="Santa Maria K.C."/>
            <person name="Allen S.E."/>
            <person name="Farag S."/>
            <person name="Shank E.A."/>
            <person name="Bowers A."/>
        </authorList>
    </citation>
    <scope>NUCLEOTIDE SEQUENCE [LARGE SCALE GENOMIC DNA]</scope>
    <source>
        <strain evidence="5 6">AFS010764</strain>
    </source>
</reference>
<evidence type="ECO:0000313" key="5">
    <source>
        <dbReference type="EMBL" id="PEM56078.1"/>
    </source>
</evidence>
<dbReference type="InterPro" id="IPR001173">
    <property type="entry name" value="Glyco_trans_2-like"/>
</dbReference>
<proteinExistence type="inferred from homology"/>
<evidence type="ECO:0000259" key="4">
    <source>
        <dbReference type="Pfam" id="PF00535"/>
    </source>
</evidence>
<name>A0A2A8BPI5_9BACI</name>
<feature type="domain" description="Glycosyltransferase 2-like" evidence="4">
    <location>
        <begin position="15"/>
        <end position="120"/>
    </location>
</feature>
<evidence type="ECO:0000256" key="2">
    <source>
        <dbReference type="ARBA" id="ARBA00022676"/>
    </source>
</evidence>
<evidence type="ECO:0000256" key="3">
    <source>
        <dbReference type="ARBA" id="ARBA00022679"/>
    </source>
</evidence>
<dbReference type="SUPFAM" id="SSF53448">
    <property type="entry name" value="Nucleotide-diphospho-sugar transferases"/>
    <property type="match status" value="2"/>
</dbReference>
<dbReference type="GO" id="GO:0004582">
    <property type="term" value="F:dolichyl-phosphate beta-D-mannosyltransferase activity"/>
    <property type="evidence" value="ECO:0007669"/>
    <property type="project" value="InterPro"/>
</dbReference>
<dbReference type="PANTHER" id="PTHR43398:SF1">
    <property type="entry name" value="DOLICHOL-PHOSPHATE MANNOSYLTRANSFERASE SUBUNIT 1"/>
    <property type="match status" value="1"/>
</dbReference>